<dbReference type="AlphaFoldDB" id="A0A1Y1XFH8"/>
<evidence type="ECO:0000313" key="2">
    <source>
        <dbReference type="Proteomes" id="UP000193944"/>
    </source>
</evidence>
<reference evidence="1 2" key="2">
    <citation type="submission" date="2016-08" db="EMBL/GenBank/DDBJ databases">
        <title>Pervasive Adenine N6-methylation of Active Genes in Fungi.</title>
        <authorList>
            <consortium name="DOE Joint Genome Institute"/>
            <person name="Mondo S.J."/>
            <person name="Dannebaum R.O."/>
            <person name="Kuo R.C."/>
            <person name="Labutti K."/>
            <person name="Haridas S."/>
            <person name="Kuo A."/>
            <person name="Salamov A."/>
            <person name="Ahrendt S.R."/>
            <person name="Lipzen A."/>
            <person name="Sullivan W."/>
            <person name="Andreopoulos W.B."/>
            <person name="Clum A."/>
            <person name="Lindquist E."/>
            <person name="Daum C."/>
            <person name="Ramamoorthy G.K."/>
            <person name="Gryganskyi A."/>
            <person name="Culley D."/>
            <person name="Magnuson J.K."/>
            <person name="James T.Y."/>
            <person name="O'Malley M.A."/>
            <person name="Stajich J.E."/>
            <person name="Spatafora J.W."/>
            <person name="Visel A."/>
            <person name="Grigoriev I.V."/>
        </authorList>
    </citation>
    <scope>NUCLEOTIDE SEQUENCE [LARGE SCALE GENOMIC DNA]</scope>
    <source>
        <strain evidence="1 2">S4</strain>
    </source>
</reference>
<sequence>MWEFINDSEKLYFLTLSDLNKLKSSVKLLLTASNPKIPIGVIGKTTSNYIISNIQIVSNYIISNIQIVSNYIISNIQIVSNYIISNIQIVSNYIISNIQIVSNYIISNIQIVCNYLMYVNEKDLNIEGTNQMKINKNQMINSNTIISRRIFTIDLYRYFNIRDSSYYQI</sequence>
<dbReference type="OrthoDB" id="10659270at2759"/>
<dbReference type="EMBL" id="MCFG01000051">
    <property type="protein sequence ID" value="ORX84467.1"/>
    <property type="molecule type" value="Genomic_DNA"/>
</dbReference>
<keyword evidence="2" id="KW-1185">Reference proteome</keyword>
<gene>
    <name evidence="1" type="ORF">BCR32DRAFT_277071</name>
</gene>
<comment type="caution">
    <text evidence="1">The sequence shown here is derived from an EMBL/GenBank/DDBJ whole genome shotgun (WGS) entry which is preliminary data.</text>
</comment>
<proteinExistence type="predicted"/>
<organism evidence="1 2">
    <name type="scientific">Anaeromyces robustus</name>
    <dbReference type="NCBI Taxonomy" id="1754192"/>
    <lineage>
        <taxon>Eukaryota</taxon>
        <taxon>Fungi</taxon>
        <taxon>Fungi incertae sedis</taxon>
        <taxon>Chytridiomycota</taxon>
        <taxon>Chytridiomycota incertae sedis</taxon>
        <taxon>Neocallimastigomycetes</taxon>
        <taxon>Neocallimastigales</taxon>
        <taxon>Neocallimastigaceae</taxon>
        <taxon>Anaeromyces</taxon>
    </lineage>
</organism>
<name>A0A1Y1XFH8_9FUNG</name>
<evidence type="ECO:0000313" key="1">
    <source>
        <dbReference type="EMBL" id="ORX84467.1"/>
    </source>
</evidence>
<accession>A0A1Y1XFH8</accession>
<dbReference type="Proteomes" id="UP000193944">
    <property type="component" value="Unassembled WGS sequence"/>
</dbReference>
<protein>
    <submittedName>
        <fullName evidence="1">Uncharacterized protein</fullName>
    </submittedName>
</protein>
<reference evidence="1 2" key="1">
    <citation type="submission" date="2016-08" db="EMBL/GenBank/DDBJ databases">
        <title>A Parts List for Fungal Cellulosomes Revealed by Comparative Genomics.</title>
        <authorList>
            <consortium name="DOE Joint Genome Institute"/>
            <person name="Haitjema C.H."/>
            <person name="Gilmore S.P."/>
            <person name="Henske J.K."/>
            <person name="Solomon K.V."/>
            <person name="De Groot R."/>
            <person name="Kuo A."/>
            <person name="Mondo S.J."/>
            <person name="Salamov A.A."/>
            <person name="Labutti K."/>
            <person name="Zhao Z."/>
            <person name="Chiniquy J."/>
            <person name="Barry K."/>
            <person name="Brewer H.M."/>
            <person name="Purvine S.O."/>
            <person name="Wright A.T."/>
            <person name="Boxma B."/>
            <person name="Van Alen T."/>
            <person name="Hackstein J.H."/>
            <person name="Baker S.E."/>
            <person name="Grigoriev I.V."/>
            <person name="O'Malley M.A."/>
        </authorList>
    </citation>
    <scope>NUCLEOTIDE SEQUENCE [LARGE SCALE GENOMIC DNA]</scope>
    <source>
        <strain evidence="1 2">S4</strain>
    </source>
</reference>